<keyword evidence="2" id="KW-1185">Reference proteome</keyword>
<accession>A0ACB9NSC6</accession>
<gene>
    <name evidence="1" type="ORF">MLD38_023898</name>
</gene>
<sequence>MEGLIPFLYRLIVQYKKGEQQPSWSCESPSAMYTRLPSGDSGRIFWPECNFSMSPSRAGTSNGNHDSGVAKVSATSRVIVASGAKSPVRWHAVE</sequence>
<name>A0ACB9NSC6_9MYRT</name>
<comment type="caution">
    <text evidence="1">The sequence shown here is derived from an EMBL/GenBank/DDBJ whole genome shotgun (WGS) entry which is preliminary data.</text>
</comment>
<organism evidence="1 2">
    <name type="scientific">Melastoma candidum</name>
    <dbReference type="NCBI Taxonomy" id="119954"/>
    <lineage>
        <taxon>Eukaryota</taxon>
        <taxon>Viridiplantae</taxon>
        <taxon>Streptophyta</taxon>
        <taxon>Embryophyta</taxon>
        <taxon>Tracheophyta</taxon>
        <taxon>Spermatophyta</taxon>
        <taxon>Magnoliopsida</taxon>
        <taxon>eudicotyledons</taxon>
        <taxon>Gunneridae</taxon>
        <taxon>Pentapetalae</taxon>
        <taxon>rosids</taxon>
        <taxon>malvids</taxon>
        <taxon>Myrtales</taxon>
        <taxon>Melastomataceae</taxon>
        <taxon>Melastomatoideae</taxon>
        <taxon>Melastomateae</taxon>
        <taxon>Melastoma</taxon>
    </lineage>
</organism>
<reference evidence="2" key="1">
    <citation type="journal article" date="2023" name="Front. Plant Sci.">
        <title>Chromosomal-level genome assembly of Melastoma candidum provides insights into trichome evolution.</title>
        <authorList>
            <person name="Zhong Y."/>
            <person name="Wu W."/>
            <person name="Sun C."/>
            <person name="Zou P."/>
            <person name="Liu Y."/>
            <person name="Dai S."/>
            <person name="Zhou R."/>
        </authorList>
    </citation>
    <scope>NUCLEOTIDE SEQUENCE [LARGE SCALE GENOMIC DNA]</scope>
</reference>
<evidence type="ECO:0000313" key="2">
    <source>
        <dbReference type="Proteomes" id="UP001057402"/>
    </source>
</evidence>
<protein>
    <submittedName>
        <fullName evidence="1">Uncharacterized protein</fullName>
    </submittedName>
</protein>
<dbReference type="EMBL" id="CM042886">
    <property type="protein sequence ID" value="KAI4338891.1"/>
    <property type="molecule type" value="Genomic_DNA"/>
</dbReference>
<dbReference type="Proteomes" id="UP001057402">
    <property type="component" value="Chromosome 7"/>
</dbReference>
<evidence type="ECO:0000313" key="1">
    <source>
        <dbReference type="EMBL" id="KAI4338891.1"/>
    </source>
</evidence>
<proteinExistence type="predicted"/>